<evidence type="ECO:0000313" key="2">
    <source>
        <dbReference type="EMBL" id="MBA4629268.1"/>
    </source>
</evidence>
<protein>
    <submittedName>
        <fullName evidence="2">Uncharacterized protein</fullName>
    </submittedName>
</protein>
<sequence>MSSLHIAQTSFSSRHSADKRSVGRFSTTDLAVGGLLLHSLMRSSISRNMASYASSLKSIPYASPSKSMSCISLLKLSSANMISHSKSRIASKTPYSPTSFISD</sequence>
<dbReference type="EMBL" id="GISG01069112">
    <property type="protein sequence ID" value="MBA4629268.1"/>
    <property type="molecule type" value="Transcribed_RNA"/>
</dbReference>
<reference evidence="2" key="2">
    <citation type="submission" date="2020-07" db="EMBL/GenBank/DDBJ databases">
        <authorList>
            <person name="Vera ALvarez R."/>
            <person name="Arias-Moreno D.M."/>
            <person name="Jimenez-Jacinto V."/>
            <person name="Jimenez-Bremont J.F."/>
            <person name="Swaminathan K."/>
            <person name="Moose S.P."/>
            <person name="Guerrero-Gonzalez M.L."/>
            <person name="Marino-Ramirez L."/>
            <person name="Landsman D."/>
            <person name="Rodriguez-Kessler M."/>
            <person name="Delgado-Sanchez P."/>
        </authorList>
    </citation>
    <scope>NUCLEOTIDE SEQUENCE</scope>
    <source>
        <tissue evidence="2">Cladode</tissue>
    </source>
</reference>
<name>A0A7C9D416_OPUST</name>
<reference evidence="2" key="1">
    <citation type="journal article" date="2013" name="J. Plant Res.">
        <title>Effect of fungi and light on seed germination of three Opuntia species from semiarid lands of central Mexico.</title>
        <authorList>
            <person name="Delgado-Sanchez P."/>
            <person name="Jimenez-Bremont J.F."/>
            <person name="Guerrero-Gonzalez Mde L."/>
            <person name="Flores J."/>
        </authorList>
    </citation>
    <scope>NUCLEOTIDE SEQUENCE</scope>
    <source>
        <tissue evidence="2">Cladode</tissue>
    </source>
</reference>
<accession>A0A7C9D416</accession>
<evidence type="ECO:0000256" key="1">
    <source>
        <dbReference type="SAM" id="MobiDB-lite"/>
    </source>
</evidence>
<feature type="compositionally biased region" description="Polar residues" evidence="1">
    <location>
        <begin position="1"/>
        <end position="14"/>
    </location>
</feature>
<dbReference type="AlphaFoldDB" id="A0A7C9D416"/>
<proteinExistence type="predicted"/>
<feature type="region of interest" description="Disordered" evidence="1">
    <location>
        <begin position="1"/>
        <end position="21"/>
    </location>
</feature>
<organism evidence="2">
    <name type="scientific">Opuntia streptacantha</name>
    <name type="common">Prickly pear cactus</name>
    <name type="synonym">Opuntia cardona</name>
    <dbReference type="NCBI Taxonomy" id="393608"/>
    <lineage>
        <taxon>Eukaryota</taxon>
        <taxon>Viridiplantae</taxon>
        <taxon>Streptophyta</taxon>
        <taxon>Embryophyta</taxon>
        <taxon>Tracheophyta</taxon>
        <taxon>Spermatophyta</taxon>
        <taxon>Magnoliopsida</taxon>
        <taxon>eudicotyledons</taxon>
        <taxon>Gunneridae</taxon>
        <taxon>Pentapetalae</taxon>
        <taxon>Caryophyllales</taxon>
        <taxon>Cactineae</taxon>
        <taxon>Cactaceae</taxon>
        <taxon>Opuntioideae</taxon>
        <taxon>Opuntia</taxon>
    </lineage>
</organism>